<comment type="caution">
    <text evidence="2">The sequence shown here is derived from an EMBL/GenBank/DDBJ whole genome shotgun (WGS) entry which is preliminary data.</text>
</comment>
<evidence type="ECO:0000313" key="2">
    <source>
        <dbReference type="EMBL" id="EID80198.1"/>
    </source>
</evidence>
<feature type="region of interest" description="Disordered" evidence="1">
    <location>
        <begin position="1"/>
        <end position="21"/>
    </location>
</feature>
<protein>
    <submittedName>
        <fullName evidence="2">Uncharacterized protein</fullName>
    </submittedName>
</protein>
<dbReference type="AlphaFoldDB" id="I0WUY2"/>
<dbReference type="EMBL" id="AJJH01000039">
    <property type="protein sequence ID" value="EID80198.1"/>
    <property type="molecule type" value="Genomic_DNA"/>
</dbReference>
<evidence type="ECO:0000256" key="1">
    <source>
        <dbReference type="SAM" id="MobiDB-lite"/>
    </source>
</evidence>
<evidence type="ECO:0000313" key="3">
    <source>
        <dbReference type="Proteomes" id="UP000006447"/>
    </source>
</evidence>
<proteinExistence type="predicted"/>
<feature type="compositionally biased region" description="Basic and acidic residues" evidence="1">
    <location>
        <begin position="1"/>
        <end position="12"/>
    </location>
</feature>
<reference evidence="2 3" key="1">
    <citation type="journal article" date="2012" name="J. Bacteriol.">
        <title>Draft genome sequence of the nitrophenol-degrading actinomycete Rhodococcus imtechensis RKJ300.</title>
        <authorList>
            <person name="Vikram S."/>
            <person name="Kumar S."/>
            <person name="Subramanian S."/>
            <person name="Raghava G.P."/>
        </authorList>
    </citation>
    <scope>NUCLEOTIDE SEQUENCE [LARGE SCALE GENOMIC DNA]</scope>
    <source>
        <strain evidence="2 3">RKJ300</strain>
    </source>
</reference>
<gene>
    <name evidence="2" type="ORF">W59_08289</name>
</gene>
<dbReference type="Proteomes" id="UP000006447">
    <property type="component" value="Unassembled WGS sequence"/>
</dbReference>
<organism evidence="2 3">
    <name type="scientific">Rhodococcus opacus RKJ300 = JCM 13270</name>
    <dbReference type="NCBI Taxonomy" id="1165867"/>
    <lineage>
        <taxon>Bacteria</taxon>
        <taxon>Bacillati</taxon>
        <taxon>Actinomycetota</taxon>
        <taxon>Actinomycetes</taxon>
        <taxon>Mycobacteriales</taxon>
        <taxon>Nocardiaceae</taxon>
        <taxon>Rhodococcus</taxon>
    </lineage>
</organism>
<accession>I0WUY2</accession>
<sequence>MPTDCLESRRNQAAEATGTSITPLRPVQLDKHGIDLATTNGQAIPLADWHQSNHAEALSVGLWRYVDVDPDGTDRYITVESLDRDSNPNGDAYMLTAAGALQLATDLTTAAMLLLADADGPDHARHVVCAEERADRGRVVATPRVQRCGIAR</sequence>
<name>I0WUY2_RHOOP</name>